<dbReference type="Gene3D" id="2.60.120.920">
    <property type="match status" value="1"/>
</dbReference>
<gene>
    <name evidence="3" type="ORF">M0813_05886</name>
</gene>
<dbReference type="EMBL" id="JAOAOG010000300">
    <property type="protein sequence ID" value="KAJ6231459.1"/>
    <property type="molecule type" value="Genomic_DNA"/>
</dbReference>
<dbReference type="InterPro" id="IPR043136">
    <property type="entry name" value="B30.2/SPRY_sf"/>
</dbReference>
<evidence type="ECO:0000313" key="4">
    <source>
        <dbReference type="Proteomes" id="UP001150062"/>
    </source>
</evidence>
<evidence type="ECO:0000256" key="2">
    <source>
        <dbReference type="SAM" id="MobiDB-lite"/>
    </source>
</evidence>
<proteinExistence type="predicted"/>
<reference evidence="3" key="1">
    <citation type="submission" date="2022-08" db="EMBL/GenBank/DDBJ databases">
        <title>Novel sulfate-reducing endosymbionts in the free-living metamonad Anaeramoeba.</title>
        <authorList>
            <person name="Jerlstrom-Hultqvist J."/>
            <person name="Cepicka I."/>
            <person name="Gallot-Lavallee L."/>
            <person name="Salas-Leiva D."/>
            <person name="Curtis B.A."/>
            <person name="Zahonova K."/>
            <person name="Pipaliya S."/>
            <person name="Dacks J."/>
            <person name="Roger A.J."/>
        </authorList>
    </citation>
    <scope>NUCLEOTIDE SEQUENCE</scope>
    <source>
        <strain evidence="3">Schooner1</strain>
    </source>
</reference>
<keyword evidence="4" id="KW-1185">Reference proteome</keyword>
<sequence>MSTSTYSEIVYFWGKKWFLKFEIQQNTTTIELYGLNQFLHYQTKINSILKKEKIELILANPTIFFQHSIDPPQIELDLIKNKYVFIQKKMNEKKKEKKRSQILEIENNKLCKEIQKVDFRIQSNENIPYKENILGDDQLKLENKQLKQNIESLETNLKQGLSELIFFSEKNIEEKQQQQQQQQQQNNSNNTNDTTDQTSDYSNNCSDGLIEEKNKTKEKKIDKFLVIANEKWSTNRNFNYFAFTESNLCATRTNNSKNENTHTITGSETYFGVNNCFKIFIKINQCKNTDVKKFSNIGFVPNVKLKKKHAFQIGWVINTNGSICQQNQGWEPTIPQMPKFKRGDLLALILNLQHGTIGFELNSIFYGWQFLNLNKKLEYKIAIDLFNIDDSLSIL</sequence>
<evidence type="ECO:0000313" key="3">
    <source>
        <dbReference type="EMBL" id="KAJ6231459.1"/>
    </source>
</evidence>
<evidence type="ECO:0000256" key="1">
    <source>
        <dbReference type="SAM" id="Coils"/>
    </source>
</evidence>
<organism evidence="3 4">
    <name type="scientific">Anaeramoeba flamelloides</name>
    <dbReference type="NCBI Taxonomy" id="1746091"/>
    <lineage>
        <taxon>Eukaryota</taxon>
        <taxon>Metamonada</taxon>
        <taxon>Anaeramoebidae</taxon>
        <taxon>Anaeramoeba</taxon>
    </lineage>
</organism>
<comment type="caution">
    <text evidence="3">The sequence shown here is derived from an EMBL/GenBank/DDBJ whole genome shotgun (WGS) entry which is preliminary data.</text>
</comment>
<dbReference type="Proteomes" id="UP001150062">
    <property type="component" value="Unassembled WGS sequence"/>
</dbReference>
<protein>
    <recommendedName>
        <fullName evidence="5">B30.2/SPRY domain-containing protein</fullName>
    </recommendedName>
</protein>
<evidence type="ECO:0008006" key="5">
    <source>
        <dbReference type="Google" id="ProtNLM"/>
    </source>
</evidence>
<keyword evidence="1" id="KW-0175">Coiled coil</keyword>
<feature type="coiled-coil region" evidence="1">
    <location>
        <begin position="76"/>
        <end position="106"/>
    </location>
</feature>
<feature type="region of interest" description="Disordered" evidence="2">
    <location>
        <begin position="172"/>
        <end position="209"/>
    </location>
</feature>
<feature type="compositionally biased region" description="Low complexity" evidence="2">
    <location>
        <begin position="177"/>
        <end position="204"/>
    </location>
</feature>
<name>A0ABQ8XG19_9EUKA</name>
<accession>A0ABQ8XG19</accession>